<keyword evidence="2" id="KW-1185">Reference proteome</keyword>
<dbReference type="Proteomes" id="UP001497535">
    <property type="component" value="Unassembled WGS sequence"/>
</dbReference>
<evidence type="ECO:0000313" key="2">
    <source>
        <dbReference type="Proteomes" id="UP001497535"/>
    </source>
</evidence>
<sequence>MNKSFLKGWNKNEMTKKVRKWTVDLWKLWEDRFDRPYCYIIGSGTELLDLKKLDVKLPAFIYRMLDSIENLKSKDFANKYTNNELGDAFFFDDLQVLNINRI</sequence>
<organism evidence="1 2">
    <name type="scientific">Meloidogyne enterolobii</name>
    <name type="common">Root-knot nematode worm</name>
    <name type="synonym">Meloidogyne mayaguensis</name>
    <dbReference type="NCBI Taxonomy" id="390850"/>
    <lineage>
        <taxon>Eukaryota</taxon>
        <taxon>Metazoa</taxon>
        <taxon>Ecdysozoa</taxon>
        <taxon>Nematoda</taxon>
        <taxon>Chromadorea</taxon>
        <taxon>Rhabditida</taxon>
        <taxon>Tylenchina</taxon>
        <taxon>Tylenchomorpha</taxon>
        <taxon>Tylenchoidea</taxon>
        <taxon>Meloidogynidae</taxon>
        <taxon>Meloidogyninae</taxon>
        <taxon>Meloidogyne</taxon>
    </lineage>
</organism>
<dbReference type="EMBL" id="CAVMJV010000040">
    <property type="protein sequence ID" value="CAK5079962.1"/>
    <property type="molecule type" value="Genomic_DNA"/>
</dbReference>
<protein>
    <submittedName>
        <fullName evidence="1">Uncharacterized protein</fullName>
    </submittedName>
</protein>
<accession>A0ACB0ZLJ5</accession>
<comment type="caution">
    <text evidence="1">The sequence shown here is derived from an EMBL/GenBank/DDBJ whole genome shotgun (WGS) entry which is preliminary data.</text>
</comment>
<evidence type="ECO:0000313" key="1">
    <source>
        <dbReference type="EMBL" id="CAK5079962.1"/>
    </source>
</evidence>
<name>A0ACB0ZLJ5_MELEN</name>
<gene>
    <name evidence="1" type="ORF">MENTE1834_LOCUS27111</name>
</gene>
<proteinExistence type="predicted"/>
<reference evidence="1" key="1">
    <citation type="submission" date="2023-11" db="EMBL/GenBank/DDBJ databases">
        <authorList>
            <person name="Poullet M."/>
        </authorList>
    </citation>
    <scope>NUCLEOTIDE SEQUENCE</scope>
    <source>
        <strain evidence="1">E1834</strain>
    </source>
</reference>